<comment type="catalytic activity">
    <reaction evidence="13">
        <text>N(6)-carboxybiotinyl-L-lysyl-[protein] + acetyl-CoA = N(6)-biotinyl-L-lysyl-[protein] + malonyl-CoA</text>
        <dbReference type="Rhea" id="RHEA:54728"/>
        <dbReference type="Rhea" id="RHEA-COMP:10505"/>
        <dbReference type="Rhea" id="RHEA-COMP:10506"/>
        <dbReference type="ChEBI" id="CHEBI:57288"/>
        <dbReference type="ChEBI" id="CHEBI:57384"/>
        <dbReference type="ChEBI" id="CHEBI:83144"/>
        <dbReference type="ChEBI" id="CHEBI:83145"/>
        <dbReference type="EC" id="2.1.3.15"/>
    </reaction>
</comment>
<evidence type="ECO:0000313" key="15">
    <source>
        <dbReference type="EMBL" id="GIM27485.1"/>
    </source>
</evidence>
<keyword evidence="10 13" id="KW-0443">Lipid metabolism</keyword>
<dbReference type="InterPro" id="IPR000438">
    <property type="entry name" value="Acetyl_CoA_COase_Trfase_b_su"/>
</dbReference>
<keyword evidence="16" id="KW-1185">Reference proteome</keyword>
<dbReference type="PANTHER" id="PTHR42995">
    <property type="entry name" value="ACETYL-COENZYME A CARBOXYLASE CARBOXYL TRANSFERASE SUBUNIT BETA, CHLOROPLASTIC"/>
    <property type="match status" value="1"/>
</dbReference>
<organism evidence="15 16">
    <name type="scientific">Clostridium polyendosporum</name>
    <dbReference type="NCBI Taxonomy" id="69208"/>
    <lineage>
        <taxon>Bacteria</taxon>
        <taxon>Bacillati</taxon>
        <taxon>Bacillota</taxon>
        <taxon>Clostridia</taxon>
        <taxon>Eubacteriales</taxon>
        <taxon>Clostridiaceae</taxon>
        <taxon>Clostridium</taxon>
    </lineage>
</organism>
<dbReference type="GO" id="GO:0005524">
    <property type="term" value="F:ATP binding"/>
    <property type="evidence" value="ECO:0007669"/>
    <property type="project" value="UniProtKB-KW"/>
</dbReference>
<dbReference type="NCBIfam" id="TIGR00515">
    <property type="entry name" value="accD"/>
    <property type="match status" value="1"/>
</dbReference>
<keyword evidence="8 13" id="KW-0862">Zinc</keyword>
<evidence type="ECO:0000256" key="7">
    <source>
        <dbReference type="ARBA" id="ARBA00022832"/>
    </source>
</evidence>
<evidence type="ECO:0000256" key="6">
    <source>
        <dbReference type="ARBA" id="ARBA00022771"/>
    </source>
</evidence>
<evidence type="ECO:0000256" key="9">
    <source>
        <dbReference type="ARBA" id="ARBA00022840"/>
    </source>
</evidence>
<comment type="cofactor">
    <cofactor evidence="13">
        <name>Zn(2+)</name>
        <dbReference type="ChEBI" id="CHEBI:29105"/>
    </cofactor>
    <text evidence="13">Binds 1 zinc ion per subunit.</text>
</comment>
<feature type="binding site" evidence="13">
    <location>
        <position position="58"/>
    </location>
    <ligand>
        <name>Zn(2+)</name>
        <dbReference type="ChEBI" id="CHEBI:29105"/>
    </ligand>
</feature>
<evidence type="ECO:0000256" key="5">
    <source>
        <dbReference type="ARBA" id="ARBA00022741"/>
    </source>
</evidence>
<keyword evidence="6 13" id="KW-0863">Zinc-finger</keyword>
<dbReference type="InterPro" id="IPR029045">
    <property type="entry name" value="ClpP/crotonase-like_dom_sf"/>
</dbReference>
<evidence type="ECO:0000256" key="2">
    <source>
        <dbReference type="ARBA" id="ARBA00022516"/>
    </source>
</evidence>
<evidence type="ECO:0000256" key="12">
    <source>
        <dbReference type="ARBA" id="ARBA00025280"/>
    </source>
</evidence>
<keyword evidence="7 13" id="KW-0276">Fatty acid metabolism</keyword>
<dbReference type="Pfam" id="PF01039">
    <property type="entry name" value="Carboxyl_trans"/>
    <property type="match status" value="1"/>
</dbReference>
<proteinExistence type="inferred from homology"/>
<comment type="function">
    <text evidence="12 13">Component of the acetyl coenzyme A carboxylase (ACC) complex. Biotin carboxylase (BC) catalyzes the carboxylation of biotin on its carrier protein (BCCP) and then the CO(2) group is transferred by the transcarboxylase to acetyl-CoA to form malonyl-CoA.</text>
</comment>
<dbReference type="AlphaFoldDB" id="A0A919RVZ0"/>
<evidence type="ECO:0000256" key="11">
    <source>
        <dbReference type="ARBA" id="ARBA00023160"/>
    </source>
</evidence>
<evidence type="ECO:0000256" key="4">
    <source>
        <dbReference type="ARBA" id="ARBA00022723"/>
    </source>
</evidence>
<feature type="binding site" evidence="13">
    <location>
        <position position="39"/>
    </location>
    <ligand>
        <name>Zn(2+)</name>
        <dbReference type="ChEBI" id="CHEBI:29105"/>
    </ligand>
</feature>
<name>A0A919RVZ0_9CLOT</name>
<comment type="caution">
    <text evidence="15">The sequence shown here is derived from an EMBL/GenBank/DDBJ whole genome shotgun (WGS) entry which is preliminary data.</text>
</comment>
<dbReference type="RefSeq" id="WP_212902243.1">
    <property type="nucleotide sequence ID" value="NZ_BOPZ01000001.1"/>
</dbReference>
<evidence type="ECO:0000313" key="16">
    <source>
        <dbReference type="Proteomes" id="UP000679179"/>
    </source>
</evidence>
<evidence type="ECO:0000259" key="14">
    <source>
        <dbReference type="PROSITE" id="PS50980"/>
    </source>
</evidence>
<evidence type="ECO:0000256" key="10">
    <source>
        <dbReference type="ARBA" id="ARBA00023098"/>
    </source>
</evidence>
<evidence type="ECO:0000256" key="1">
    <source>
        <dbReference type="ARBA" id="ARBA00004496"/>
    </source>
</evidence>
<keyword evidence="4 13" id="KW-0479">Metal-binding</keyword>
<feature type="domain" description="CoA carboxyltransferase N-terminal" evidence="14">
    <location>
        <begin position="35"/>
        <end position="288"/>
    </location>
</feature>
<accession>A0A919RVZ0</accession>
<reference evidence="15" key="1">
    <citation type="submission" date="2021-03" db="EMBL/GenBank/DDBJ databases">
        <title>Taxonomic study of Clostridium polyendosporum from meadow-gley soil under rice.</title>
        <authorList>
            <person name="Kobayashi H."/>
            <person name="Tanizawa Y."/>
            <person name="Yagura M."/>
        </authorList>
    </citation>
    <scope>NUCLEOTIDE SEQUENCE</scope>
    <source>
        <strain evidence="15">JCM 30710</strain>
    </source>
</reference>
<gene>
    <name evidence="13 15" type="primary">accD</name>
    <name evidence="15" type="ORF">CPJCM30710_01510</name>
</gene>
<dbReference type="EC" id="2.1.3.15" evidence="13"/>
<dbReference type="SUPFAM" id="SSF52096">
    <property type="entry name" value="ClpP/crotonase"/>
    <property type="match status" value="1"/>
</dbReference>
<keyword evidence="11 13" id="KW-0275">Fatty acid biosynthesis</keyword>
<dbReference type="GO" id="GO:0003989">
    <property type="term" value="F:acetyl-CoA carboxylase activity"/>
    <property type="evidence" value="ECO:0007669"/>
    <property type="project" value="InterPro"/>
</dbReference>
<dbReference type="InterPro" id="IPR034733">
    <property type="entry name" value="AcCoA_carboxyl_beta"/>
</dbReference>
<dbReference type="PRINTS" id="PR01070">
    <property type="entry name" value="ACCCTRFRASEB"/>
</dbReference>
<evidence type="ECO:0000256" key="8">
    <source>
        <dbReference type="ARBA" id="ARBA00022833"/>
    </source>
</evidence>
<comment type="subcellular location">
    <subcellularLocation>
        <location evidence="1 13">Cytoplasm</location>
    </subcellularLocation>
</comment>
<dbReference type="Proteomes" id="UP000679179">
    <property type="component" value="Unassembled WGS sequence"/>
</dbReference>
<dbReference type="PANTHER" id="PTHR42995:SF5">
    <property type="entry name" value="ACETYL-COENZYME A CARBOXYLASE CARBOXYL TRANSFERASE SUBUNIT BETA, CHLOROPLASTIC"/>
    <property type="match status" value="1"/>
</dbReference>
<feature type="binding site" evidence="13">
    <location>
        <position position="42"/>
    </location>
    <ligand>
        <name>Zn(2+)</name>
        <dbReference type="ChEBI" id="CHEBI:29105"/>
    </ligand>
</feature>
<evidence type="ECO:0000256" key="13">
    <source>
        <dbReference type="HAMAP-Rule" id="MF_01395"/>
    </source>
</evidence>
<comment type="similarity">
    <text evidence="13">Belongs to the AccD/PCCB family.</text>
</comment>
<feature type="zinc finger region" description="C4-type" evidence="13">
    <location>
        <begin position="39"/>
        <end position="61"/>
    </location>
</feature>
<dbReference type="Gene3D" id="3.90.226.10">
    <property type="entry name" value="2-enoyl-CoA Hydratase, Chain A, domain 1"/>
    <property type="match status" value="1"/>
</dbReference>
<dbReference type="Pfam" id="PF17848">
    <property type="entry name" value="Zn_ribbon_ACC"/>
    <property type="match status" value="1"/>
</dbReference>
<dbReference type="GO" id="GO:0016743">
    <property type="term" value="F:carboxyl- or carbamoyltransferase activity"/>
    <property type="evidence" value="ECO:0007669"/>
    <property type="project" value="UniProtKB-UniRule"/>
</dbReference>
<dbReference type="InterPro" id="IPR041010">
    <property type="entry name" value="Znf-ACC"/>
</dbReference>
<comment type="subunit">
    <text evidence="13">Acetyl-CoA carboxylase is a heterohexamer composed of biotin carboxyl carrier protein (AccB), biotin carboxylase (AccC) and two subunits each of ACCase subunit alpha (AccA) and ACCase subunit beta (AccD).</text>
</comment>
<keyword evidence="3 13" id="KW-0808">Transferase</keyword>
<dbReference type="HAMAP" id="MF_01395">
    <property type="entry name" value="AcetylCoA_CT_beta"/>
    <property type="match status" value="1"/>
</dbReference>
<dbReference type="PROSITE" id="PS50980">
    <property type="entry name" value="COA_CT_NTER"/>
    <property type="match status" value="1"/>
</dbReference>
<comment type="pathway">
    <text evidence="13">Lipid metabolism; malonyl-CoA biosynthesis; malonyl-CoA from acetyl-CoA: step 1/1.</text>
</comment>
<keyword evidence="5 13" id="KW-0547">Nucleotide-binding</keyword>
<dbReference type="GO" id="GO:2001295">
    <property type="term" value="P:malonyl-CoA biosynthetic process"/>
    <property type="evidence" value="ECO:0007669"/>
    <property type="project" value="UniProtKB-UniRule"/>
</dbReference>
<dbReference type="GO" id="GO:0008270">
    <property type="term" value="F:zinc ion binding"/>
    <property type="evidence" value="ECO:0007669"/>
    <property type="project" value="UniProtKB-UniRule"/>
</dbReference>
<keyword evidence="9 13" id="KW-0067">ATP-binding</keyword>
<dbReference type="InterPro" id="IPR011762">
    <property type="entry name" value="COA_CT_N"/>
</dbReference>
<protein>
    <recommendedName>
        <fullName evidence="13">Acetyl-coenzyme A carboxylase carboxyl transferase subunit beta</fullName>
        <shortName evidence="13">ACCase subunit beta</shortName>
        <shortName evidence="13">Acetyl-CoA carboxylase carboxyltransferase subunit beta</shortName>
        <ecNumber evidence="13">2.1.3.15</ecNumber>
    </recommendedName>
</protein>
<sequence length="288" mass="31966">MGLFKKKKYFTITINENKTEEKNISENIPNIPSGMWIKCTSCSKILYKKEVEDNNKICTNCGAYFRLSAKERISSIVDEGTFEEFNENMTAKNPLNYPGYMDKIAENQEKSGIRDAVVTGLGKINGRNAVIAVMDSNFMMGSMGSVVGEKITQAIEIATSRKESIIIFTCSGGARMQEGIISLMQMAKTSAALKRHSEAGLLYITVLTDPTTGGVTASFAMLGDIILAEPKALVGFAGRRVIEQTIKQQLPEEFQKSEFLLEHGFIDRIVKREEMKSVLSDLLMLHGY</sequence>
<keyword evidence="2 13" id="KW-0444">Lipid biosynthesis</keyword>
<dbReference type="GO" id="GO:0009317">
    <property type="term" value="C:acetyl-CoA carboxylase complex"/>
    <property type="evidence" value="ECO:0007669"/>
    <property type="project" value="InterPro"/>
</dbReference>
<evidence type="ECO:0000256" key="3">
    <source>
        <dbReference type="ARBA" id="ARBA00022679"/>
    </source>
</evidence>
<dbReference type="GO" id="GO:0006633">
    <property type="term" value="P:fatty acid biosynthetic process"/>
    <property type="evidence" value="ECO:0007669"/>
    <property type="project" value="UniProtKB-KW"/>
</dbReference>
<feature type="binding site" evidence="13">
    <location>
        <position position="61"/>
    </location>
    <ligand>
        <name>Zn(2+)</name>
        <dbReference type="ChEBI" id="CHEBI:29105"/>
    </ligand>
</feature>
<dbReference type="EMBL" id="BOPZ01000001">
    <property type="protein sequence ID" value="GIM27485.1"/>
    <property type="molecule type" value="Genomic_DNA"/>
</dbReference>
<keyword evidence="13" id="KW-0963">Cytoplasm</keyword>